<evidence type="ECO:0000313" key="2">
    <source>
        <dbReference type="EMBL" id="RAS72263.1"/>
    </source>
</evidence>
<proteinExistence type="predicted"/>
<evidence type="ECO:0000313" key="3">
    <source>
        <dbReference type="Proteomes" id="UP000250174"/>
    </source>
</evidence>
<dbReference type="InterPro" id="IPR032555">
    <property type="entry name" value="DUF4937"/>
</dbReference>
<comment type="caution">
    <text evidence="2">The sequence shown here is derived from an EMBL/GenBank/DDBJ whole genome shotgun (WGS) entry which is preliminary data.</text>
</comment>
<feature type="domain" description="DUF4937" evidence="1">
    <location>
        <begin position="4"/>
        <end position="90"/>
    </location>
</feature>
<dbReference type="AlphaFoldDB" id="A0AAX1Q3E0"/>
<gene>
    <name evidence="2" type="ORF">A3864_24645</name>
</gene>
<dbReference type="Pfam" id="PF16291">
    <property type="entry name" value="DUF4937"/>
    <property type="match status" value="1"/>
</dbReference>
<name>A0AAX1Q3E0_9BACI</name>
<accession>A0AAX1Q3E0</accession>
<evidence type="ECO:0000259" key="1">
    <source>
        <dbReference type="Pfam" id="PF16291"/>
    </source>
</evidence>
<dbReference type="InterPro" id="IPR011008">
    <property type="entry name" value="Dimeric_a/b-barrel"/>
</dbReference>
<dbReference type="EMBL" id="LVYK01000059">
    <property type="protein sequence ID" value="RAS72263.1"/>
    <property type="molecule type" value="Genomic_DNA"/>
</dbReference>
<protein>
    <recommendedName>
        <fullName evidence="1">DUF4937 domain-containing protein</fullName>
    </recommendedName>
</protein>
<organism evidence="2 3">
    <name type="scientific">Priestia endophytica</name>
    <dbReference type="NCBI Taxonomy" id="135735"/>
    <lineage>
        <taxon>Bacteria</taxon>
        <taxon>Bacillati</taxon>
        <taxon>Bacillota</taxon>
        <taxon>Bacilli</taxon>
        <taxon>Bacillales</taxon>
        <taxon>Bacillaceae</taxon>
        <taxon>Priestia</taxon>
    </lineage>
</organism>
<sequence>MIMLIKVINSFVKQDKRYAFSYSQKHWSALAHIEGFLGQFGGWNIVEPTDACIIGIWKDTDSYRSFMNDVHDDIFYKNGQKASYDKLETTLSSNGQFVKGIYHHTRSSIVGANYMMITSISHNNHNKSLIPFTLISERDRCLSTFVFADEHTSTFISLFGYAPPDATKHVLQKNKIPVQQQNIYKLEKEWTVLQTFSS</sequence>
<reference evidence="2 3" key="1">
    <citation type="submission" date="2016-03" db="EMBL/GenBank/DDBJ databases">
        <title>Comparison of Bacillus endophyticus and B. anthracis characteristics using whole genome sequence analysis and microbiological techniques.</title>
        <authorList>
            <person name="Lekota K.E."/>
            <person name="Mafofo J."/>
            <person name="Rees J."/>
            <person name="Muchadeyi F.C."/>
            <person name="Madoroba E."/>
            <person name="Van Heerden H."/>
        </authorList>
    </citation>
    <scope>NUCLEOTIDE SEQUENCE [LARGE SCALE GENOMIC DNA]</scope>
    <source>
        <strain evidence="2 3">3631_10C</strain>
    </source>
</reference>
<dbReference type="Proteomes" id="UP000250174">
    <property type="component" value="Unassembled WGS sequence"/>
</dbReference>
<dbReference type="SUPFAM" id="SSF54909">
    <property type="entry name" value="Dimeric alpha+beta barrel"/>
    <property type="match status" value="1"/>
</dbReference>